<keyword evidence="2" id="KW-1003">Cell membrane</keyword>
<dbReference type="AlphaFoldDB" id="A0A2H0Y2N2"/>
<dbReference type="GO" id="GO:0005886">
    <property type="term" value="C:plasma membrane"/>
    <property type="evidence" value="ECO:0007669"/>
    <property type="project" value="UniProtKB-SubCell"/>
</dbReference>
<proteinExistence type="predicted"/>
<evidence type="ECO:0000256" key="4">
    <source>
        <dbReference type="ARBA" id="ARBA00022679"/>
    </source>
</evidence>
<gene>
    <name evidence="10" type="ORF">COT42_00130</name>
</gene>
<evidence type="ECO:0000256" key="6">
    <source>
        <dbReference type="ARBA" id="ARBA00022989"/>
    </source>
</evidence>
<feature type="domain" description="Glycosyltransferase RgtA/B/C/D-like" evidence="9">
    <location>
        <begin position="43"/>
        <end position="203"/>
    </location>
</feature>
<keyword evidence="4" id="KW-0808">Transferase</keyword>
<feature type="transmembrane region" description="Helical" evidence="8">
    <location>
        <begin position="184"/>
        <end position="205"/>
    </location>
</feature>
<dbReference type="Proteomes" id="UP000231343">
    <property type="component" value="Unassembled WGS sequence"/>
</dbReference>
<evidence type="ECO:0000256" key="7">
    <source>
        <dbReference type="ARBA" id="ARBA00023136"/>
    </source>
</evidence>
<comment type="subcellular location">
    <subcellularLocation>
        <location evidence="1">Cell membrane</location>
        <topology evidence="1">Multi-pass membrane protein</topology>
    </subcellularLocation>
</comment>
<feature type="transmembrane region" description="Helical" evidence="8">
    <location>
        <begin position="365"/>
        <end position="387"/>
    </location>
</feature>
<dbReference type="InterPro" id="IPR050297">
    <property type="entry name" value="LipidA_mod_glycosyltrf_83"/>
</dbReference>
<feature type="transmembrane region" description="Helical" evidence="8">
    <location>
        <begin position="288"/>
        <end position="304"/>
    </location>
</feature>
<dbReference type="GO" id="GO:0016763">
    <property type="term" value="F:pentosyltransferase activity"/>
    <property type="evidence" value="ECO:0007669"/>
    <property type="project" value="TreeGrafter"/>
</dbReference>
<feature type="transmembrane region" description="Helical" evidence="8">
    <location>
        <begin position="94"/>
        <end position="115"/>
    </location>
</feature>
<feature type="transmembrane region" description="Helical" evidence="8">
    <location>
        <begin position="64"/>
        <end position="82"/>
    </location>
</feature>
<evidence type="ECO:0000256" key="2">
    <source>
        <dbReference type="ARBA" id="ARBA00022475"/>
    </source>
</evidence>
<sequence length="465" mass="52651">MHFAVFLIVLNIFKICLARYLPLIGDEAFYWLWSKHLDLSYVDHPPMIAYYIKGLTLLFGNTELAIRLGAILLVTLTTWLVYKIGQELFSQQAGIISAVIFNLLPIFFGGSLFLVPQQPFLFYWALSLYLFCRLIKTSQPWLWLALGTTVGLGLLSDYVMLLFFPAVGLYLILNKEQRFWLSKLQPYAAALLALAIFSPVIIWNLKQGFVPLFYWSGKMGGTPNYLQNLLSFIALETALYTPIVFGAVFYLLWQLRKFDPRTTLLAAFSLPVLLVFLALAPLMTVGGHWPAAAYLPAVLLLGQLSGKTRTWLVGLTLFFALLLNSLALGYYLFFFPTPPELIGQEFTINQKLPEFIKNATPKNGYTFYLANNLGLAGLVAFHGHVTVQMAPGRLRQFDLWGKPALKNGDNALYFALNEKEVYDQLILLFQQVTKDPQKRIFTKDAEIPSKTEIYHCFGYKGGELP</sequence>
<feature type="transmembrane region" description="Helical" evidence="8">
    <location>
        <begin position="225"/>
        <end position="252"/>
    </location>
</feature>
<feature type="transmembrane region" description="Helical" evidence="8">
    <location>
        <begin position="311"/>
        <end position="333"/>
    </location>
</feature>
<evidence type="ECO:0000313" key="10">
    <source>
        <dbReference type="EMBL" id="PIS31787.1"/>
    </source>
</evidence>
<dbReference type="PANTHER" id="PTHR33908:SF11">
    <property type="entry name" value="MEMBRANE PROTEIN"/>
    <property type="match status" value="1"/>
</dbReference>
<dbReference type="PANTHER" id="PTHR33908">
    <property type="entry name" value="MANNOSYLTRANSFERASE YKCB-RELATED"/>
    <property type="match status" value="1"/>
</dbReference>
<keyword evidence="6 8" id="KW-1133">Transmembrane helix</keyword>
<dbReference type="InterPro" id="IPR038731">
    <property type="entry name" value="RgtA/B/C-like"/>
</dbReference>
<evidence type="ECO:0000313" key="11">
    <source>
        <dbReference type="Proteomes" id="UP000231343"/>
    </source>
</evidence>
<evidence type="ECO:0000256" key="5">
    <source>
        <dbReference type="ARBA" id="ARBA00022692"/>
    </source>
</evidence>
<keyword evidence="5 8" id="KW-0812">Transmembrane</keyword>
<dbReference type="Pfam" id="PF13231">
    <property type="entry name" value="PMT_2"/>
    <property type="match status" value="1"/>
</dbReference>
<evidence type="ECO:0000256" key="1">
    <source>
        <dbReference type="ARBA" id="ARBA00004651"/>
    </source>
</evidence>
<dbReference type="GO" id="GO:0009103">
    <property type="term" value="P:lipopolysaccharide biosynthetic process"/>
    <property type="evidence" value="ECO:0007669"/>
    <property type="project" value="UniProtKB-ARBA"/>
</dbReference>
<organism evidence="10 11">
    <name type="scientific">Candidatus Saganbacteria bacterium CG08_land_8_20_14_0_20_45_16</name>
    <dbReference type="NCBI Taxonomy" id="2014293"/>
    <lineage>
        <taxon>Bacteria</taxon>
        <taxon>Bacillati</taxon>
        <taxon>Saganbacteria</taxon>
    </lineage>
</organism>
<comment type="caution">
    <text evidence="10">The sequence shown here is derived from an EMBL/GenBank/DDBJ whole genome shotgun (WGS) entry which is preliminary data.</text>
</comment>
<keyword evidence="3" id="KW-0328">Glycosyltransferase</keyword>
<evidence type="ECO:0000256" key="3">
    <source>
        <dbReference type="ARBA" id="ARBA00022676"/>
    </source>
</evidence>
<feature type="transmembrane region" description="Helical" evidence="8">
    <location>
        <begin position="264"/>
        <end position="282"/>
    </location>
</feature>
<feature type="transmembrane region" description="Helical" evidence="8">
    <location>
        <begin position="141"/>
        <end position="172"/>
    </location>
</feature>
<dbReference type="EMBL" id="PEYM01000002">
    <property type="protein sequence ID" value="PIS31787.1"/>
    <property type="molecule type" value="Genomic_DNA"/>
</dbReference>
<evidence type="ECO:0000256" key="8">
    <source>
        <dbReference type="SAM" id="Phobius"/>
    </source>
</evidence>
<name>A0A2H0Y2N2_UNCSA</name>
<keyword evidence="7 8" id="KW-0472">Membrane</keyword>
<accession>A0A2H0Y2N2</accession>
<evidence type="ECO:0000259" key="9">
    <source>
        <dbReference type="Pfam" id="PF13231"/>
    </source>
</evidence>
<protein>
    <recommendedName>
        <fullName evidence="9">Glycosyltransferase RgtA/B/C/D-like domain-containing protein</fullName>
    </recommendedName>
</protein>
<reference evidence="10 11" key="1">
    <citation type="submission" date="2017-09" db="EMBL/GenBank/DDBJ databases">
        <title>Depth-based differentiation of microbial function through sediment-hosted aquifers and enrichment of novel symbionts in the deep terrestrial subsurface.</title>
        <authorList>
            <person name="Probst A.J."/>
            <person name="Ladd B."/>
            <person name="Jarett J.K."/>
            <person name="Geller-Mcgrath D.E."/>
            <person name="Sieber C.M."/>
            <person name="Emerson J.B."/>
            <person name="Anantharaman K."/>
            <person name="Thomas B.C."/>
            <person name="Malmstrom R."/>
            <person name="Stieglmeier M."/>
            <person name="Klingl A."/>
            <person name="Woyke T."/>
            <person name="Ryan C.M."/>
            <person name="Banfield J.F."/>
        </authorList>
    </citation>
    <scope>NUCLEOTIDE SEQUENCE [LARGE SCALE GENOMIC DNA]</scope>
    <source>
        <strain evidence="10">CG08_land_8_20_14_0_20_45_16</strain>
    </source>
</reference>